<dbReference type="FunFam" id="3.30.70.270:FF:000001">
    <property type="entry name" value="Diguanylate cyclase domain protein"/>
    <property type="match status" value="1"/>
</dbReference>
<feature type="transmembrane region" description="Helical" evidence="8">
    <location>
        <begin position="120"/>
        <end position="138"/>
    </location>
</feature>
<dbReference type="GO" id="GO:0052621">
    <property type="term" value="F:diguanylate cyclase activity"/>
    <property type="evidence" value="ECO:0007669"/>
    <property type="project" value="UniProtKB-EC"/>
</dbReference>
<dbReference type="GO" id="GO:0005886">
    <property type="term" value="C:plasma membrane"/>
    <property type="evidence" value="ECO:0007669"/>
    <property type="project" value="UniProtKB-SubCell"/>
</dbReference>
<gene>
    <name evidence="11" type="ORF">B5K10_29295</name>
</gene>
<dbReference type="InterPro" id="IPR035965">
    <property type="entry name" value="PAS-like_dom_sf"/>
</dbReference>
<dbReference type="EMBL" id="NAOO01000044">
    <property type="protein sequence ID" value="RFB83116.1"/>
    <property type="molecule type" value="Genomic_DNA"/>
</dbReference>
<evidence type="ECO:0000256" key="7">
    <source>
        <dbReference type="ARBA" id="ARBA00034247"/>
    </source>
</evidence>
<comment type="caution">
    <text evidence="11">The sequence shown here is derived from an EMBL/GenBank/DDBJ whole genome shotgun (WGS) entry which is preliminary data.</text>
</comment>
<dbReference type="NCBIfam" id="TIGR00254">
    <property type="entry name" value="GGDEF"/>
    <property type="match status" value="1"/>
</dbReference>
<comment type="subcellular location">
    <subcellularLocation>
        <location evidence="1">Cell membrane</location>
        <topology evidence="1">Multi-pass membrane protein</topology>
    </subcellularLocation>
</comment>
<keyword evidence="11" id="KW-0808">Transferase</keyword>
<feature type="transmembrane region" description="Helical" evidence="8">
    <location>
        <begin position="178"/>
        <end position="198"/>
    </location>
</feature>
<dbReference type="Pfam" id="PF12860">
    <property type="entry name" value="PAS_7"/>
    <property type="match status" value="1"/>
</dbReference>
<dbReference type="InterPro" id="IPR043128">
    <property type="entry name" value="Rev_trsase/Diguanyl_cyclase"/>
</dbReference>
<dbReference type="InterPro" id="IPR050469">
    <property type="entry name" value="Diguanylate_Cyclase"/>
</dbReference>
<feature type="transmembrane region" description="Helical" evidence="8">
    <location>
        <begin position="144"/>
        <end position="166"/>
    </location>
</feature>
<evidence type="ECO:0000256" key="6">
    <source>
        <dbReference type="ARBA" id="ARBA00023136"/>
    </source>
</evidence>
<feature type="domain" description="GGDEF" evidence="10">
    <location>
        <begin position="495"/>
        <end position="632"/>
    </location>
</feature>
<dbReference type="Proteomes" id="UP000256748">
    <property type="component" value="Unassembled WGS sequence"/>
</dbReference>
<dbReference type="RefSeq" id="WP_116276064.1">
    <property type="nucleotide sequence ID" value="NZ_KZ859530.1"/>
</dbReference>
<dbReference type="PANTHER" id="PTHR45138:SF9">
    <property type="entry name" value="DIGUANYLATE CYCLASE DGCM-RELATED"/>
    <property type="match status" value="1"/>
</dbReference>
<dbReference type="PROSITE" id="PS50113">
    <property type="entry name" value="PAC"/>
    <property type="match status" value="1"/>
</dbReference>
<dbReference type="AlphaFoldDB" id="A0A3E1B060"/>
<feature type="transmembrane region" description="Helical" evidence="8">
    <location>
        <begin position="83"/>
        <end position="108"/>
    </location>
</feature>
<keyword evidence="5 8" id="KW-1133">Transmembrane helix</keyword>
<dbReference type="CDD" id="cd01949">
    <property type="entry name" value="GGDEF"/>
    <property type="match status" value="1"/>
</dbReference>
<dbReference type="InterPro" id="IPR013656">
    <property type="entry name" value="PAS_4"/>
</dbReference>
<dbReference type="InterPro" id="IPR000160">
    <property type="entry name" value="GGDEF_dom"/>
</dbReference>
<feature type="transmembrane region" description="Helical" evidence="8">
    <location>
        <begin position="20"/>
        <end position="41"/>
    </location>
</feature>
<evidence type="ECO:0000313" key="11">
    <source>
        <dbReference type="EMBL" id="RFB83116.1"/>
    </source>
</evidence>
<keyword evidence="4 8" id="KW-0812">Transmembrane</keyword>
<dbReference type="Pfam" id="PF07694">
    <property type="entry name" value="5TM-5TMR_LYT"/>
    <property type="match status" value="1"/>
</dbReference>
<evidence type="ECO:0000256" key="2">
    <source>
        <dbReference type="ARBA" id="ARBA00012528"/>
    </source>
</evidence>
<dbReference type="PROSITE" id="PS50887">
    <property type="entry name" value="GGDEF"/>
    <property type="match status" value="1"/>
</dbReference>
<dbReference type="SMART" id="SM00267">
    <property type="entry name" value="GGDEF"/>
    <property type="match status" value="1"/>
</dbReference>
<dbReference type="EC" id="2.7.7.65" evidence="2"/>
<dbReference type="InterPro" id="IPR011620">
    <property type="entry name" value="Sig_transdc_His_kinase_LytS_TM"/>
</dbReference>
<dbReference type="InterPro" id="IPR000700">
    <property type="entry name" value="PAS-assoc_C"/>
</dbReference>
<dbReference type="PANTHER" id="PTHR45138">
    <property type="entry name" value="REGULATORY COMPONENTS OF SENSORY TRANSDUCTION SYSTEM"/>
    <property type="match status" value="1"/>
</dbReference>
<evidence type="ECO:0000256" key="1">
    <source>
        <dbReference type="ARBA" id="ARBA00004651"/>
    </source>
</evidence>
<name>A0A3E1B060_RHILT</name>
<keyword evidence="11" id="KW-0418">Kinase</keyword>
<proteinExistence type="predicted"/>
<feature type="transmembrane region" description="Helical" evidence="8">
    <location>
        <begin position="53"/>
        <end position="71"/>
    </location>
</feature>
<protein>
    <recommendedName>
        <fullName evidence="2">diguanylate cyclase</fullName>
        <ecNumber evidence="2">2.7.7.65</ecNumber>
    </recommendedName>
</protein>
<dbReference type="Gene3D" id="3.30.450.20">
    <property type="entry name" value="PAS domain"/>
    <property type="match status" value="2"/>
</dbReference>
<accession>A0A3E1B060</accession>
<comment type="catalytic activity">
    <reaction evidence="7">
        <text>2 GTP = 3',3'-c-di-GMP + 2 diphosphate</text>
        <dbReference type="Rhea" id="RHEA:24898"/>
        <dbReference type="ChEBI" id="CHEBI:33019"/>
        <dbReference type="ChEBI" id="CHEBI:37565"/>
        <dbReference type="ChEBI" id="CHEBI:58805"/>
        <dbReference type="EC" id="2.7.7.65"/>
    </reaction>
</comment>
<dbReference type="Gene3D" id="3.30.70.270">
    <property type="match status" value="1"/>
</dbReference>
<evidence type="ECO:0000256" key="3">
    <source>
        <dbReference type="ARBA" id="ARBA00022475"/>
    </source>
</evidence>
<dbReference type="Pfam" id="PF08448">
    <property type="entry name" value="PAS_4"/>
    <property type="match status" value="1"/>
</dbReference>
<keyword evidence="6 8" id="KW-0472">Membrane</keyword>
<evidence type="ECO:0000259" key="9">
    <source>
        <dbReference type="PROSITE" id="PS50113"/>
    </source>
</evidence>
<dbReference type="GO" id="GO:0000155">
    <property type="term" value="F:phosphorelay sensor kinase activity"/>
    <property type="evidence" value="ECO:0007669"/>
    <property type="project" value="InterPro"/>
</dbReference>
<dbReference type="NCBIfam" id="TIGR00229">
    <property type="entry name" value="sensory_box"/>
    <property type="match status" value="1"/>
</dbReference>
<dbReference type="SUPFAM" id="SSF55073">
    <property type="entry name" value="Nucleotide cyclase"/>
    <property type="match status" value="1"/>
</dbReference>
<evidence type="ECO:0000259" key="10">
    <source>
        <dbReference type="PROSITE" id="PS50887"/>
    </source>
</evidence>
<organism evidence="11 12">
    <name type="scientific">Rhizobium leguminosarum bv. trifolii</name>
    <dbReference type="NCBI Taxonomy" id="386"/>
    <lineage>
        <taxon>Bacteria</taxon>
        <taxon>Pseudomonadati</taxon>
        <taxon>Pseudomonadota</taxon>
        <taxon>Alphaproteobacteria</taxon>
        <taxon>Hyphomicrobiales</taxon>
        <taxon>Rhizobiaceae</taxon>
        <taxon>Rhizobium/Agrobacterium group</taxon>
        <taxon>Rhizobium</taxon>
    </lineage>
</organism>
<dbReference type="SUPFAM" id="SSF55785">
    <property type="entry name" value="PYP-like sensor domain (PAS domain)"/>
    <property type="match status" value="2"/>
</dbReference>
<dbReference type="GO" id="GO:0071555">
    <property type="term" value="P:cell wall organization"/>
    <property type="evidence" value="ECO:0007669"/>
    <property type="project" value="InterPro"/>
</dbReference>
<dbReference type="InterPro" id="IPR000014">
    <property type="entry name" value="PAS"/>
</dbReference>
<keyword evidence="3" id="KW-1003">Cell membrane</keyword>
<sequence length="643" mass="69706">MMSSLHVLEGGSSAVNGNWTQFGGNLSFVCLAISLWALFSIQFQRHSFRQEKIAFGIIAGGASIGSILLAIEFHPGIYIDMRFSPLALAGMFGGPIAAAFAALLAIAFRFFVGGAAMVDGIITMAVATGIGLAGHVWTRKRSPGLVDVALLSLALGVALVLSMAMLPTLVNAHVLAGVGFPLTALNCLATVLGGFVLLKTQQWELERSILVTAFSQSPDYLYVKDRNSRFITVNENMTRLFRFRTTAEMTGLSDFNLMSRPLAEELYYLEQQVIDTGVPLIDSTEYIEGRFLLASKVPLRDKQGRVIGLAGVTRDVTERTALERELRESKNLLSHAMAGMSDGIAMYDSKGFILFCNDQYRDAFPLSGDARVVGAHISDILRRVVETGERPGIPEGDIEGWIKAAAASLHSNKDEEVQLHNGDWRSIRTRLAEDGTAMAVVSDITATKQAEIALRLSAEQLKSLAETDGLTGMVNRRAFDEAFARETAGSARKNTPFSLLMVDIDRFKAYNDTYGHPAGDQCLRVVSTCLRQSVSRPADIVARYGGEEFVVFLPDTSAKGAMIVAEQFARRLAQENITHSGSEFARVTASIGVSCATGAVLRTNPNRLLTEADAALYDAKTQGRNRILAHSPNGDRHTIKEAG</sequence>
<evidence type="ECO:0000313" key="12">
    <source>
        <dbReference type="Proteomes" id="UP000256748"/>
    </source>
</evidence>
<evidence type="ECO:0000256" key="5">
    <source>
        <dbReference type="ARBA" id="ARBA00022989"/>
    </source>
</evidence>
<dbReference type="InterPro" id="IPR029787">
    <property type="entry name" value="Nucleotide_cyclase"/>
</dbReference>
<feature type="domain" description="PAC" evidence="9">
    <location>
        <begin position="274"/>
        <end position="328"/>
    </location>
</feature>
<evidence type="ECO:0000256" key="8">
    <source>
        <dbReference type="SAM" id="Phobius"/>
    </source>
</evidence>
<dbReference type="Pfam" id="PF00990">
    <property type="entry name" value="GGDEF"/>
    <property type="match status" value="1"/>
</dbReference>
<reference evidence="11 12" key="1">
    <citation type="submission" date="2017-03" db="EMBL/GenBank/DDBJ databases">
        <title>Genome analysis of Rhizobial strains effectives or ineffectives for nitrogen fixation isolated from bean seeds.</title>
        <authorList>
            <person name="Peralta H."/>
            <person name="Aguilar-Vera A."/>
            <person name="Mora Y."/>
            <person name="Vargas-Lagunas C."/>
            <person name="Girard L."/>
            <person name="Mora J."/>
        </authorList>
    </citation>
    <scope>NUCLEOTIDE SEQUENCE [LARGE SCALE GENOMIC DNA]</scope>
    <source>
        <strain evidence="11 12">CCGM5</strain>
    </source>
</reference>
<evidence type="ECO:0000256" key="4">
    <source>
        <dbReference type="ARBA" id="ARBA00022692"/>
    </source>
</evidence>
<dbReference type="SMART" id="SM00091">
    <property type="entry name" value="PAS"/>
    <property type="match status" value="2"/>
</dbReference>